<feature type="signal peptide" evidence="1">
    <location>
        <begin position="1"/>
        <end position="30"/>
    </location>
</feature>
<dbReference type="EMBL" id="JACHTE010000006">
    <property type="protein sequence ID" value="MBB1088641.1"/>
    <property type="molecule type" value="Genomic_DNA"/>
</dbReference>
<evidence type="ECO:0000313" key="3">
    <source>
        <dbReference type="Proteomes" id="UP000552587"/>
    </source>
</evidence>
<dbReference type="RefSeq" id="WP_182669431.1">
    <property type="nucleotide sequence ID" value="NZ_JACHTE010000006.1"/>
</dbReference>
<accession>A0A7W3U460</accession>
<evidence type="ECO:0000313" key="2">
    <source>
        <dbReference type="EMBL" id="MBB1088641.1"/>
    </source>
</evidence>
<sequence length="284" mass="30356">MRHSSPFTHPILQVAVAAALLAGNPISAEAAGVVVCNNCAAPQQAARQGGPGMVFVPDFRNKKLWAFENERDRETGQLMPMPRQVPGSVSSSYGRVVNIPNPAGAEVIIRQDGTGRNANLFPDGFENANAALVAGDVNLQAALGRALAANYVGATTSSVAINDLAFELISLGIDFMGAAVGFESITITLVWNDGSRTVMSMSGDHTTEAAYVRGKSYDRDGNRLPDASAIHDGDNYIGGYTFRRESTIEDWVNTASQYGIPVSGTRSNRMSCSWDGNRLTCRFY</sequence>
<organism evidence="2 3">
    <name type="scientific">Marilutibacter penaei</name>
    <dbReference type="NCBI Taxonomy" id="2759900"/>
    <lineage>
        <taxon>Bacteria</taxon>
        <taxon>Pseudomonadati</taxon>
        <taxon>Pseudomonadota</taxon>
        <taxon>Gammaproteobacteria</taxon>
        <taxon>Lysobacterales</taxon>
        <taxon>Lysobacteraceae</taxon>
        <taxon>Marilutibacter</taxon>
    </lineage>
</organism>
<protein>
    <submittedName>
        <fullName evidence="2">Uncharacterized protein</fullName>
    </submittedName>
</protein>
<name>A0A7W3U460_9GAMM</name>
<keyword evidence="1" id="KW-0732">Signal</keyword>
<comment type="caution">
    <text evidence="2">The sequence shown here is derived from an EMBL/GenBank/DDBJ whole genome shotgun (WGS) entry which is preliminary data.</text>
</comment>
<keyword evidence="3" id="KW-1185">Reference proteome</keyword>
<feature type="chain" id="PRO_5031221328" evidence="1">
    <location>
        <begin position="31"/>
        <end position="284"/>
    </location>
</feature>
<proteinExistence type="predicted"/>
<evidence type="ECO:0000256" key="1">
    <source>
        <dbReference type="SAM" id="SignalP"/>
    </source>
</evidence>
<dbReference type="AlphaFoldDB" id="A0A7W3U460"/>
<reference evidence="2 3" key="1">
    <citation type="submission" date="2020-07" db="EMBL/GenBank/DDBJ databases">
        <authorList>
            <person name="Xu S."/>
            <person name="Li A."/>
        </authorList>
    </citation>
    <scope>NUCLEOTIDE SEQUENCE [LARGE SCALE GENOMIC DNA]</scope>
    <source>
        <strain evidence="2 3">SG-8</strain>
    </source>
</reference>
<gene>
    <name evidence="2" type="ORF">H4F99_09085</name>
</gene>
<dbReference type="Proteomes" id="UP000552587">
    <property type="component" value="Unassembled WGS sequence"/>
</dbReference>